<sequence length="496" mass="58021">MLQDPLKMLKSTRRSSSDPHESPLISSLLNSNLFPLLRFAIGFPFHSTPTSLKFPLSWIRTAIPHWRNYINLAILPSSNQLSQEESALIRSPHFWDSVLSTYFDCFHLQVPIISKQHFYKYRHTYPPALLASMYWCGYNCLPSAAPGISQYLENFMIESIKSVYFKPRLSTMQVLMLVCTMYLTKGDMKQFQRYFQHMHRIGVLQGLGHELKSYNKLICSIRNRVWVGFAGLLYVSSGLNFHHPPYFEMPSVNTIIRDVDLCDSSLQPYFVLTCGNTQIHPTYYLDKIESYCSLKYIQALPLYYFLVKLSIWLNLEVLPKCKTFEECYFHIDRFSKWVDFVFERTMKSFDDILSEYPKLVDQSIIGRANIYKTHITFLLYGTKLRVDLFKPQSLQSHSYPHKMVDKFIVTVDHLINLFHEAPVYYFNFQLLILIRLGFTIIRTFSSTSDVLKFRLTSRLKSIYNIILSFKFQNKYILGVIKMIEEGSVKSGVNLNS</sequence>
<dbReference type="GO" id="GO:0003677">
    <property type="term" value="F:DNA binding"/>
    <property type="evidence" value="ECO:0007669"/>
    <property type="project" value="InterPro"/>
</dbReference>
<proteinExistence type="predicted"/>
<accession>A0A137NX32</accession>
<evidence type="ECO:0000256" key="2">
    <source>
        <dbReference type="SAM" id="MobiDB-lite"/>
    </source>
</evidence>
<reference evidence="4 5" key="1">
    <citation type="journal article" date="2015" name="Genome Biol. Evol.">
        <title>Phylogenomic analyses indicate that early fungi evolved digesting cell walls of algal ancestors of land plants.</title>
        <authorList>
            <person name="Chang Y."/>
            <person name="Wang S."/>
            <person name="Sekimoto S."/>
            <person name="Aerts A.L."/>
            <person name="Choi C."/>
            <person name="Clum A."/>
            <person name="LaButti K.M."/>
            <person name="Lindquist E.A."/>
            <person name="Yee Ngan C."/>
            <person name="Ohm R.A."/>
            <person name="Salamov A.A."/>
            <person name="Grigoriev I.V."/>
            <person name="Spatafora J.W."/>
            <person name="Berbee M.L."/>
        </authorList>
    </citation>
    <scope>NUCLEOTIDE SEQUENCE [LARGE SCALE GENOMIC DNA]</scope>
    <source>
        <strain evidence="4 5">NRRL 28638</strain>
    </source>
</reference>
<protein>
    <recommendedName>
        <fullName evidence="3">Xylanolytic transcriptional activator regulatory domain-containing protein</fullName>
    </recommendedName>
</protein>
<organism evidence="4 5">
    <name type="scientific">Conidiobolus coronatus (strain ATCC 28846 / CBS 209.66 / NRRL 28638)</name>
    <name type="common">Delacroixia coronata</name>
    <dbReference type="NCBI Taxonomy" id="796925"/>
    <lineage>
        <taxon>Eukaryota</taxon>
        <taxon>Fungi</taxon>
        <taxon>Fungi incertae sedis</taxon>
        <taxon>Zoopagomycota</taxon>
        <taxon>Entomophthoromycotina</taxon>
        <taxon>Entomophthoromycetes</taxon>
        <taxon>Entomophthorales</taxon>
        <taxon>Ancylistaceae</taxon>
        <taxon>Conidiobolus</taxon>
    </lineage>
</organism>
<dbReference type="Proteomes" id="UP000070444">
    <property type="component" value="Unassembled WGS sequence"/>
</dbReference>
<evidence type="ECO:0000256" key="1">
    <source>
        <dbReference type="ARBA" id="ARBA00023242"/>
    </source>
</evidence>
<feature type="domain" description="Xylanolytic transcriptional activator regulatory" evidence="3">
    <location>
        <begin position="99"/>
        <end position="215"/>
    </location>
</feature>
<evidence type="ECO:0000313" key="4">
    <source>
        <dbReference type="EMBL" id="KXN67400.1"/>
    </source>
</evidence>
<name>A0A137NX32_CONC2</name>
<gene>
    <name evidence="4" type="ORF">CONCODRAFT_80174</name>
</gene>
<dbReference type="AlphaFoldDB" id="A0A137NX32"/>
<dbReference type="GO" id="GO:0008270">
    <property type="term" value="F:zinc ion binding"/>
    <property type="evidence" value="ECO:0007669"/>
    <property type="project" value="InterPro"/>
</dbReference>
<keyword evidence="1" id="KW-0539">Nucleus</keyword>
<dbReference type="GO" id="GO:0006351">
    <property type="term" value="P:DNA-templated transcription"/>
    <property type="evidence" value="ECO:0007669"/>
    <property type="project" value="InterPro"/>
</dbReference>
<dbReference type="EMBL" id="KQ964639">
    <property type="protein sequence ID" value="KXN67400.1"/>
    <property type="molecule type" value="Genomic_DNA"/>
</dbReference>
<dbReference type="InterPro" id="IPR007219">
    <property type="entry name" value="XnlR_reg_dom"/>
</dbReference>
<evidence type="ECO:0000313" key="5">
    <source>
        <dbReference type="Proteomes" id="UP000070444"/>
    </source>
</evidence>
<keyword evidence="5" id="KW-1185">Reference proteome</keyword>
<feature type="non-terminal residue" evidence="4">
    <location>
        <position position="496"/>
    </location>
</feature>
<dbReference type="CDD" id="cd12148">
    <property type="entry name" value="fungal_TF_MHR"/>
    <property type="match status" value="1"/>
</dbReference>
<feature type="region of interest" description="Disordered" evidence="2">
    <location>
        <begin position="1"/>
        <end position="22"/>
    </location>
</feature>
<evidence type="ECO:0000259" key="3">
    <source>
        <dbReference type="Pfam" id="PF04082"/>
    </source>
</evidence>
<dbReference type="Pfam" id="PF04082">
    <property type="entry name" value="Fungal_trans"/>
    <property type="match status" value="1"/>
</dbReference>